<reference evidence="6 7" key="2">
    <citation type="submission" date="2022-06" db="EMBL/GenBank/DDBJ databases">
        <title>Staphylococcus hominis ShoR14 genome sequence.</title>
        <authorList>
            <person name="Yeo C.C."/>
            <person name="Chew C.H."/>
            <person name="Che Hamzah A.M."/>
            <person name="Al-Trad E.I."/>
        </authorList>
    </citation>
    <scope>NUCLEOTIDE SEQUENCE [LARGE SCALE GENOMIC DNA]</scope>
    <source>
        <strain evidence="6 7">ShoR14</strain>
    </source>
</reference>
<evidence type="ECO:0000256" key="2">
    <source>
        <dbReference type="HAMAP-Rule" id="MF_01867"/>
    </source>
</evidence>
<dbReference type="AlphaFoldDB" id="A0A3S7GWS5"/>
<accession>A0A3S7GWS5</accession>
<dbReference type="InterPro" id="IPR011199">
    <property type="entry name" value="Bacillithiol_biosynth_BshC"/>
</dbReference>
<dbReference type="Pfam" id="PF24850">
    <property type="entry name" value="CC_BshC"/>
    <property type="match status" value="1"/>
</dbReference>
<dbReference type="EC" id="6.-.-.-" evidence="2"/>
<keyword evidence="1 2" id="KW-0436">Ligase</keyword>
<evidence type="ECO:0000313" key="7">
    <source>
        <dbReference type="Proteomes" id="UP000665944"/>
    </source>
</evidence>
<dbReference type="InterPro" id="IPR055399">
    <property type="entry name" value="CC_BshC"/>
</dbReference>
<organism evidence="5">
    <name type="scientific">Staphylococcus hominis</name>
    <dbReference type="NCBI Taxonomy" id="1290"/>
    <lineage>
        <taxon>Bacteria</taxon>
        <taxon>Bacillati</taxon>
        <taxon>Bacillota</taxon>
        <taxon>Bacilli</taxon>
        <taxon>Bacillales</taxon>
        <taxon>Staphylococcaceae</taxon>
        <taxon>Staphylococcus</taxon>
    </lineage>
</organism>
<protein>
    <recommendedName>
        <fullName evidence="2">Putative cysteine ligase BshC</fullName>
        <ecNumber evidence="2">6.-.-.-</ecNumber>
    </recommendedName>
</protein>
<dbReference type="GO" id="GO:0016874">
    <property type="term" value="F:ligase activity"/>
    <property type="evidence" value="ECO:0007669"/>
    <property type="project" value="UniProtKB-UniRule"/>
</dbReference>
<evidence type="ECO:0000256" key="1">
    <source>
        <dbReference type="ARBA" id="ARBA00022598"/>
    </source>
</evidence>
<dbReference type="RefSeq" id="WP_017174535.1">
    <property type="nucleotide sequence ID" value="NZ_CP014107.1"/>
</dbReference>
<dbReference type="EMBL" id="CP014567">
    <property type="protein sequence ID" value="AVI05506.1"/>
    <property type="molecule type" value="Genomic_DNA"/>
</dbReference>
<dbReference type="PIRSF" id="PIRSF012535">
    <property type="entry name" value="UCP012535"/>
    <property type="match status" value="1"/>
</dbReference>
<keyword evidence="7" id="KW-1185">Reference proteome</keyword>
<dbReference type="Proteomes" id="UP000665944">
    <property type="component" value="Unassembled WGS sequence"/>
</dbReference>
<dbReference type="NCBIfam" id="TIGR03998">
    <property type="entry name" value="thiol_BshC"/>
    <property type="match status" value="1"/>
</dbReference>
<evidence type="ECO:0000313" key="6">
    <source>
        <dbReference type="EMBL" id="MCM5672420.1"/>
    </source>
</evidence>
<evidence type="ECO:0000313" key="5">
    <source>
        <dbReference type="EMBL" id="AVI05506.1"/>
    </source>
</evidence>
<sequence length="537" mass="63197">MNCKVTNFQEKDSFITKLENSDETLLKFYQYNPVKPSSFNQRMNRPNNGREQQLAQVIKSYMSDLNITEIQQTHLTALSEGAKVVIGGQQAGLFGGPLYTFHKILSIVNLSRELTETYQQTVVPVFWIAGEDHDFEEVNHTYAYNAKDAQLHKVKYHTMTPLETSVSRYIPEKEQMIEALNQFFKELKETKHTNALYQVCLEIIEKYNNWTDIFKGLLQEVFKDYGVLFIDAQYEKIRELEKPLLKNIIQKHNEINQAFRKTQKLTTQSGLNKMIETDTNVHLFLHEDSMRQLIIKKDDVFKLSKSDITYNKDELLKLVEKEPTRFSNNVVTRPVMEEWLFNTVAFIGGPSEIKYWAELNEVFKILDVEMPIVLPRMKITYLPIRIEKLINQYKLNAENVIMNGIETDRENFVRSKASDTFIKKVESLKENHAKIYELLLKEVNDNHDNINLVKKNYDIHNKQFEYLLNRYLLNIERDNDISMKHFREIEHVLHPMGGLQERIWNPLQMMNEFGIDAFSPSTYPPLKYTFNQIVIKP</sequence>
<feature type="domain" description="Bacillithiol biosynthesis BshC C-terminal coiled-coil" evidence="4">
    <location>
        <begin position="379"/>
        <end position="536"/>
    </location>
</feature>
<proteinExistence type="inferred from homology"/>
<dbReference type="Pfam" id="PF10079">
    <property type="entry name" value="Rossmann-like_BshC"/>
    <property type="match status" value="1"/>
</dbReference>
<evidence type="ECO:0000259" key="4">
    <source>
        <dbReference type="Pfam" id="PF24850"/>
    </source>
</evidence>
<comment type="function">
    <text evidence="2">Involved in bacillithiol (BSH) biosynthesis. May catalyze the last step of the pathway, the addition of cysteine to glucosamine malate (GlcN-Mal) to generate BSH.</text>
</comment>
<dbReference type="EMBL" id="JAGHKT020000006">
    <property type="protein sequence ID" value="MCM5672420.1"/>
    <property type="molecule type" value="Genomic_DNA"/>
</dbReference>
<comment type="similarity">
    <text evidence="2">Belongs to the BshC family.</text>
</comment>
<gene>
    <name evidence="2 6" type="primary">bshC</name>
    <name evidence="5" type="ORF">AZE34_01585</name>
    <name evidence="6" type="ORF">J7T32_006490</name>
</gene>
<dbReference type="InterPro" id="IPR055398">
    <property type="entry name" value="Rossmann-like_BshC"/>
</dbReference>
<evidence type="ECO:0000259" key="3">
    <source>
        <dbReference type="Pfam" id="PF10079"/>
    </source>
</evidence>
<name>A0A3S7GWS5_STAHO</name>
<reference evidence="5" key="1">
    <citation type="submission" date="2016-02" db="EMBL/GenBank/DDBJ databases">
        <title>Genomic sequence of a clinical Staphylococcus hominis isolate.</title>
        <authorList>
            <person name="McClure J.M."/>
            <person name="Zhang K."/>
        </authorList>
    </citation>
    <scope>NUCLEOTIDE SEQUENCE</scope>
    <source>
        <strain evidence="5">C34847</strain>
    </source>
</reference>
<dbReference type="HAMAP" id="MF_01867">
    <property type="entry name" value="BshC"/>
    <property type="match status" value="1"/>
</dbReference>
<feature type="domain" description="Bacillithiol biosynthesis BshC N-terminal Rossmann-like" evidence="3">
    <location>
        <begin position="1"/>
        <end position="377"/>
    </location>
</feature>